<accession>A0ABW3VC43</accession>
<proteinExistence type="predicted"/>
<keyword evidence="9" id="KW-1185">Reference proteome</keyword>
<dbReference type="Pfam" id="PF01799">
    <property type="entry name" value="Fer2_2"/>
    <property type="match status" value="1"/>
</dbReference>
<evidence type="ECO:0000256" key="6">
    <source>
        <dbReference type="SAM" id="MobiDB-lite"/>
    </source>
</evidence>
<evidence type="ECO:0000256" key="5">
    <source>
        <dbReference type="ARBA" id="ARBA00023014"/>
    </source>
</evidence>
<dbReference type="PANTHER" id="PTHR44379">
    <property type="entry name" value="OXIDOREDUCTASE WITH IRON-SULFUR SUBUNIT"/>
    <property type="match status" value="1"/>
</dbReference>
<sequence length="178" mass="18680">MTELASGSTSQRELASESTSQRNTESITVTVNGHAYTADCEPRVTLADFLRHTCGLTGTHLGCEHGVCGACTILVDGRSARACLMLAVQADGATITTVEGLAAGNALNPLQEAFWDNHGLQCGFCTPGMLMTATELLADNPDPDAAEVREGLSGNLCRCTGYDSIVRSVLDAAQRMRG</sequence>
<dbReference type="PROSITE" id="PS00197">
    <property type="entry name" value="2FE2S_FER_1"/>
    <property type="match status" value="1"/>
</dbReference>
<protein>
    <submittedName>
        <fullName evidence="8">(2Fe-2S)-binding protein</fullName>
    </submittedName>
</protein>
<keyword evidence="1" id="KW-0001">2Fe-2S</keyword>
<dbReference type="PROSITE" id="PS51085">
    <property type="entry name" value="2FE2S_FER_2"/>
    <property type="match status" value="1"/>
</dbReference>
<dbReference type="InterPro" id="IPR036884">
    <property type="entry name" value="2Fe-2S-bd_dom_sf"/>
</dbReference>
<dbReference type="InterPro" id="IPR001041">
    <property type="entry name" value="2Fe-2S_ferredoxin-type"/>
</dbReference>
<dbReference type="Proteomes" id="UP001597182">
    <property type="component" value="Unassembled WGS sequence"/>
</dbReference>
<dbReference type="CDD" id="cd00207">
    <property type="entry name" value="fer2"/>
    <property type="match status" value="1"/>
</dbReference>
<evidence type="ECO:0000313" key="9">
    <source>
        <dbReference type="Proteomes" id="UP001597182"/>
    </source>
</evidence>
<dbReference type="Gene3D" id="1.10.150.120">
    <property type="entry name" value="[2Fe-2S]-binding domain"/>
    <property type="match status" value="1"/>
</dbReference>
<dbReference type="Pfam" id="PF00111">
    <property type="entry name" value="Fer2"/>
    <property type="match status" value="1"/>
</dbReference>
<dbReference type="SUPFAM" id="SSF54292">
    <property type="entry name" value="2Fe-2S ferredoxin-like"/>
    <property type="match status" value="1"/>
</dbReference>
<name>A0ABW3VC43_9PSEU</name>
<feature type="domain" description="2Fe-2S ferredoxin-type" evidence="7">
    <location>
        <begin position="25"/>
        <end position="101"/>
    </location>
</feature>
<dbReference type="RefSeq" id="WP_013678448.1">
    <property type="nucleotide sequence ID" value="NZ_BAABKS010000019.1"/>
</dbReference>
<dbReference type="EMBL" id="JBHTMB010000022">
    <property type="protein sequence ID" value="MFD1232391.1"/>
    <property type="molecule type" value="Genomic_DNA"/>
</dbReference>
<evidence type="ECO:0000256" key="4">
    <source>
        <dbReference type="ARBA" id="ARBA00023004"/>
    </source>
</evidence>
<dbReference type="InterPro" id="IPR012675">
    <property type="entry name" value="Beta-grasp_dom_sf"/>
</dbReference>
<dbReference type="SUPFAM" id="SSF47741">
    <property type="entry name" value="CO dehydrogenase ISP C-domain like"/>
    <property type="match status" value="1"/>
</dbReference>
<comment type="caution">
    <text evidence="8">The sequence shown here is derived from an EMBL/GenBank/DDBJ whole genome shotgun (WGS) entry which is preliminary data.</text>
</comment>
<keyword evidence="2" id="KW-0479">Metal-binding</keyword>
<dbReference type="InterPro" id="IPR006058">
    <property type="entry name" value="2Fe2S_fd_BS"/>
</dbReference>
<evidence type="ECO:0000256" key="2">
    <source>
        <dbReference type="ARBA" id="ARBA00022723"/>
    </source>
</evidence>
<dbReference type="InterPro" id="IPR051452">
    <property type="entry name" value="Diverse_Oxidoreductases"/>
</dbReference>
<keyword evidence="5" id="KW-0411">Iron-sulfur</keyword>
<dbReference type="InterPro" id="IPR036010">
    <property type="entry name" value="2Fe-2S_ferredoxin-like_sf"/>
</dbReference>
<dbReference type="Gene3D" id="3.10.20.30">
    <property type="match status" value="1"/>
</dbReference>
<evidence type="ECO:0000256" key="3">
    <source>
        <dbReference type="ARBA" id="ARBA00023002"/>
    </source>
</evidence>
<evidence type="ECO:0000259" key="7">
    <source>
        <dbReference type="PROSITE" id="PS51085"/>
    </source>
</evidence>
<evidence type="ECO:0000256" key="1">
    <source>
        <dbReference type="ARBA" id="ARBA00022714"/>
    </source>
</evidence>
<reference evidence="9" key="1">
    <citation type="journal article" date="2019" name="Int. J. Syst. Evol. Microbiol.">
        <title>The Global Catalogue of Microorganisms (GCM) 10K type strain sequencing project: providing services to taxonomists for standard genome sequencing and annotation.</title>
        <authorList>
            <consortium name="The Broad Institute Genomics Platform"/>
            <consortium name="The Broad Institute Genome Sequencing Center for Infectious Disease"/>
            <person name="Wu L."/>
            <person name="Ma J."/>
        </authorList>
    </citation>
    <scope>NUCLEOTIDE SEQUENCE [LARGE SCALE GENOMIC DNA]</scope>
    <source>
        <strain evidence="9">CCUG 49018</strain>
    </source>
</reference>
<evidence type="ECO:0000313" key="8">
    <source>
        <dbReference type="EMBL" id="MFD1232391.1"/>
    </source>
</evidence>
<gene>
    <name evidence="8" type="ORF">ACFQ34_03755</name>
</gene>
<dbReference type="InterPro" id="IPR002888">
    <property type="entry name" value="2Fe-2S-bd"/>
</dbReference>
<organism evidence="8 9">
    <name type="scientific">Pseudonocardia benzenivorans</name>
    <dbReference type="NCBI Taxonomy" id="228005"/>
    <lineage>
        <taxon>Bacteria</taxon>
        <taxon>Bacillati</taxon>
        <taxon>Actinomycetota</taxon>
        <taxon>Actinomycetes</taxon>
        <taxon>Pseudonocardiales</taxon>
        <taxon>Pseudonocardiaceae</taxon>
        <taxon>Pseudonocardia</taxon>
    </lineage>
</organism>
<dbReference type="PANTHER" id="PTHR44379:SF5">
    <property type="entry name" value="OXIDOREDUCTASE WITH IRON-SULFUR SUBUNIT"/>
    <property type="match status" value="1"/>
</dbReference>
<keyword evidence="3" id="KW-0560">Oxidoreductase</keyword>
<feature type="region of interest" description="Disordered" evidence="6">
    <location>
        <begin position="1"/>
        <end position="24"/>
    </location>
</feature>
<keyword evidence="4" id="KW-0408">Iron</keyword>